<dbReference type="InterPro" id="IPR013096">
    <property type="entry name" value="Cupin_2"/>
</dbReference>
<dbReference type="InterPro" id="IPR020449">
    <property type="entry name" value="Tscrpt_reg_AraC-type_HTH"/>
</dbReference>
<dbReference type="Gene3D" id="1.10.10.60">
    <property type="entry name" value="Homeodomain-like"/>
    <property type="match status" value="2"/>
</dbReference>
<keyword evidence="6" id="KW-1185">Reference proteome</keyword>
<evidence type="ECO:0000313" key="6">
    <source>
        <dbReference type="Proteomes" id="UP000246635"/>
    </source>
</evidence>
<sequence length="304" mass="34775">MDLYAKNTLREDRLHGDAMLPMAAYLIEREAGEPILDTHWHQEAEFFCVLEGEVQFQIDTEYLVVRAGEAVFIDGGDMHAGHSHNGSPCTFCAIVFDVEWLAGASYDAVQAGFIAPLQEKRRTFPRHIKPDTAWGQAVLGHLHALMEAYDRQALGFEASIKGRLLLIFSEIAGAGQWHKRSAINAAEVVKIDRLKTIIVHMQQHYDRPLRIRELADLVPMSEGQFIRFFKSMTHKTPIDYLNSYRVRRAAELLRDTDRKISDIALEVGFEHVSYFIKVFRKQHKTTPSEYRKESSREVDAADMD</sequence>
<dbReference type="Pfam" id="PF12833">
    <property type="entry name" value="HTH_18"/>
    <property type="match status" value="1"/>
</dbReference>
<dbReference type="SUPFAM" id="SSF51182">
    <property type="entry name" value="RmlC-like cupins"/>
    <property type="match status" value="1"/>
</dbReference>
<dbReference type="OrthoDB" id="9778008at2"/>
<keyword evidence="3" id="KW-0804">Transcription</keyword>
<dbReference type="Proteomes" id="UP000246635">
    <property type="component" value="Unassembled WGS sequence"/>
</dbReference>
<evidence type="ECO:0000256" key="3">
    <source>
        <dbReference type="ARBA" id="ARBA00023163"/>
    </source>
</evidence>
<dbReference type="InterPro" id="IPR009057">
    <property type="entry name" value="Homeodomain-like_sf"/>
</dbReference>
<proteinExistence type="predicted"/>
<organism evidence="5 6">
    <name type="scientific">Paenibacillus cellulosilyticus</name>
    <dbReference type="NCBI Taxonomy" id="375489"/>
    <lineage>
        <taxon>Bacteria</taxon>
        <taxon>Bacillati</taxon>
        <taxon>Bacillota</taxon>
        <taxon>Bacilli</taxon>
        <taxon>Bacillales</taxon>
        <taxon>Paenibacillaceae</taxon>
        <taxon>Paenibacillus</taxon>
    </lineage>
</organism>
<dbReference type="PANTHER" id="PTHR43280:SF28">
    <property type="entry name" value="HTH-TYPE TRANSCRIPTIONAL ACTIVATOR RHAS"/>
    <property type="match status" value="1"/>
</dbReference>
<dbReference type="InterPro" id="IPR011051">
    <property type="entry name" value="RmlC_Cupin_sf"/>
</dbReference>
<comment type="caution">
    <text evidence="5">The sequence shown here is derived from an EMBL/GenBank/DDBJ whole genome shotgun (WGS) entry which is preliminary data.</text>
</comment>
<dbReference type="EMBL" id="QGTQ01000022">
    <property type="protein sequence ID" value="PWV97339.1"/>
    <property type="molecule type" value="Genomic_DNA"/>
</dbReference>
<gene>
    <name evidence="5" type="ORF">DFQ01_12270</name>
</gene>
<dbReference type="InterPro" id="IPR018062">
    <property type="entry name" value="HTH_AraC-typ_CS"/>
</dbReference>
<dbReference type="Gene3D" id="2.60.120.10">
    <property type="entry name" value="Jelly Rolls"/>
    <property type="match status" value="1"/>
</dbReference>
<dbReference type="Pfam" id="PF07883">
    <property type="entry name" value="Cupin_2"/>
    <property type="match status" value="1"/>
</dbReference>
<evidence type="ECO:0000256" key="1">
    <source>
        <dbReference type="ARBA" id="ARBA00023015"/>
    </source>
</evidence>
<name>A0A2V2YNX6_9BACL</name>
<dbReference type="SMART" id="SM00342">
    <property type="entry name" value="HTH_ARAC"/>
    <property type="match status" value="1"/>
</dbReference>
<dbReference type="PRINTS" id="PR00032">
    <property type="entry name" value="HTHARAC"/>
</dbReference>
<dbReference type="GO" id="GO:0043565">
    <property type="term" value="F:sequence-specific DNA binding"/>
    <property type="evidence" value="ECO:0007669"/>
    <property type="project" value="InterPro"/>
</dbReference>
<dbReference type="GO" id="GO:0003700">
    <property type="term" value="F:DNA-binding transcription factor activity"/>
    <property type="evidence" value="ECO:0007669"/>
    <property type="project" value="InterPro"/>
</dbReference>
<feature type="domain" description="HTH araC/xylS-type" evidence="4">
    <location>
        <begin position="195"/>
        <end position="293"/>
    </location>
</feature>
<reference evidence="5 6" key="1">
    <citation type="submission" date="2018-05" db="EMBL/GenBank/DDBJ databases">
        <title>Genomic Encyclopedia of Type Strains, Phase III (KMG-III): the genomes of soil and plant-associated and newly described type strains.</title>
        <authorList>
            <person name="Whitman W."/>
        </authorList>
    </citation>
    <scope>NUCLEOTIDE SEQUENCE [LARGE SCALE GENOMIC DNA]</scope>
    <source>
        <strain evidence="5 6">CECT 5696</strain>
    </source>
</reference>
<keyword evidence="1" id="KW-0805">Transcription regulation</keyword>
<dbReference type="InterPro" id="IPR014710">
    <property type="entry name" value="RmlC-like_jellyroll"/>
</dbReference>
<dbReference type="PROSITE" id="PS00041">
    <property type="entry name" value="HTH_ARAC_FAMILY_1"/>
    <property type="match status" value="1"/>
</dbReference>
<dbReference type="PROSITE" id="PS01124">
    <property type="entry name" value="HTH_ARAC_FAMILY_2"/>
    <property type="match status" value="1"/>
</dbReference>
<protein>
    <submittedName>
        <fullName evidence="5">AraC-like protein</fullName>
    </submittedName>
</protein>
<evidence type="ECO:0000259" key="4">
    <source>
        <dbReference type="PROSITE" id="PS01124"/>
    </source>
</evidence>
<dbReference type="SUPFAM" id="SSF46689">
    <property type="entry name" value="Homeodomain-like"/>
    <property type="match status" value="2"/>
</dbReference>
<evidence type="ECO:0000313" key="5">
    <source>
        <dbReference type="EMBL" id="PWV97339.1"/>
    </source>
</evidence>
<dbReference type="AlphaFoldDB" id="A0A2V2YNX6"/>
<dbReference type="CDD" id="cd02208">
    <property type="entry name" value="cupin_RmlC-like"/>
    <property type="match status" value="1"/>
</dbReference>
<dbReference type="PANTHER" id="PTHR43280">
    <property type="entry name" value="ARAC-FAMILY TRANSCRIPTIONAL REGULATOR"/>
    <property type="match status" value="1"/>
</dbReference>
<keyword evidence="2" id="KW-0238">DNA-binding</keyword>
<dbReference type="InterPro" id="IPR018060">
    <property type="entry name" value="HTH_AraC"/>
</dbReference>
<accession>A0A2V2YNX6</accession>
<evidence type="ECO:0000256" key="2">
    <source>
        <dbReference type="ARBA" id="ARBA00023125"/>
    </source>
</evidence>